<proteinExistence type="predicted"/>
<feature type="compositionally biased region" description="Basic and acidic residues" evidence="1">
    <location>
        <begin position="1132"/>
        <end position="1146"/>
    </location>
</feature>
<feature type="compositionally biased region" description="Polar residues" evidence="1">
    <location>
        <begin position="500"/>
        <end position="512"/>
    </location>
</feature>
<feature type="region of interest" description="Disordered" evidence="1">
    <location>
        <begin position="1132"/>
        <end position="1179"/>
    </location>
</feature>
<dbReference type="EMBL" id="AQGS01000089">
    <property type="protein sequence ID" value="EPS43074.1"/>
    <property type="molecule type" value="Genomic_DNA"/>
</dbReference>
<feature type="region of interest" description="Disordered" evidence="1">
    <location>
        <begin position="68"/>
        <end position="88"/>
    </location>
</feature>
<protein>
    <submittedName>
        <fullName evidence="2">Uncharacterized protein</fullName>
    </submittedName>
</protein>
<feature type="compositionally biased region" description="Basic residues" evidence="1">
    <location>
        <begin position="420"/>
        <end position="435"/>
    </location>
</feature>
<keyword evidence="3" id="KW-1185">Reference proteome</keyword>
<sequence length="1179" mass="131284">MDPYRIHRHRRAPNLRDLQREELLEIFNKSDETVGDISDESDNRPSSFSNVEVAAGQRYSVDRQLYSDPRRSHFPHPSFTPSDRATTGPPMAVPAFVDASYSEYPMLNFGDIQFVVYPSTGFAAEITNKGGCVPQLQPQIQPQRRAPTSPPSPYGSPTGGTKKDHQSTHHPPFLPVNNPVAPVPDSIIESGTTAPHPDMMGGLRTLCLSKAADSNEQADPSSTDSAPTTPTAVEAVVKDDTDSIGSLLNNTPMFPDTSQEAAPLVSLEEEAGEIALTVADNVESPTTKIELVENSADTIVSSVAVPLRDGVVSEAIDEGVDEAAVPKLVDVSPTESLEPLPEPKFLDDSSQSDLIDLEFPAKNESVSEETRNSQSLAKDTCDLKSGSLGVGDLQRNTTDSNSASIESDKTSERATQVKNTHNHSKKVGRNTKHAKSNSANSNKTTKSDMTSLRSSQTKVHGSEFRNDNDKDVGKPLEENRPAARRLNSDNSGTGRKRKPNQNTASTASNLPKANNAKVVAPAQRPAAVSDKVNLLPSRPPNPSRQPSDTSLGYHPIRAPEAPKAASFDQRGKYAASSTLPSYTARQPAPRTSRQYYASSSNQTATGYTNYYQRETGMNNNQMRFNPLKQTGYQNLGHQTVPLQAYEINTNYQNQVERAYAQNAGYIGQNNYARASNQNYNGDFQYYQQQFKQQQQQQQFKQQPGMGYVQTAPPTPRRHNRYMGNPGYAPGILYNHTASGYTQNGSFGYTHGHLRSNSTQGRTEGGGSLKSSSIVQQERYQRRPPSPPPIVKISIRDGKLLWPIGPFIPWNTFGCPPAQMESDTFINVLCTSVGILRLPFSVPFLRLLLSVYPEKQGDHIVTFPTMLADAKDMSSYWERCYYAQRFLRKYSTFFGNKPFEEIPKKEWHRVEILLGSDNAQGGNFNIYLSQPDENRLQFRCVEQKKDDQDVSLKATFFVTVHQTGVNQVQYSDPSTRDPNIPLPPLDGSQDPRTTSEYRFNLNQYLCLNESRGLNTHGFTDIGVPSKRLNFHPFTFSNFDPLWYAMAHLQEHVCEDDGKTIDDMSELMHPDLFMDQKGFLDKYKKRRALMMGIHGKFAEHGEVLKRNCPVPADIPPLPEFKPFLRYASDGGFWKDDPNQRPDGWKWRATEAGGVGMPEEGLRMEKEKRERGEDNINQSQND</sequence>
<reference evidence="2 3" key="1">
    <citation type="journal article" date="2013" name="PLoS Genet.">
        <title>Genomic mechanisms accounting for the adaptation to parasitism in nematode-trapping fungi.</title>
        <authorList>
            <person name="Meerupati T."/>
            <person name="Andersson K.M."/>
            <person name="Friman E."/>
            <person name="Kumar D."/>
            <person name="Tunlid A."/>
            <person name="Ahren D."/>
        </authorList>
    </citation>
    <scope>NUCLEOTIDE SEQUENCE [LARGE SCALE GENOMIC DNA]</scope>
    <source>
        <strain evidence="2 3">CBS 200.50</strain>
    </source>
</reference>
<evidence type="ECO:0000313" key="3">
    <source>
        <dbReference type="Proteomes" id="UP000015100"/>
    </source>
</evidence>
<gene>
    <name evidence="2" type="ORF">H072_2959</name>
</gene>
<accession>S8AJI1</accession>
<feature type="compositionally biased region" description="Polar residues" evidence="1">
    <location>
        <begin position="967"/>
        <end position="976"/>
    </location>
</feature>
<reference evidence="3" key="2">
    <citation type="submission" date="2013-04" db="EMBL/GenBank/DDBJ databases">
        <title>Genomic mechanisms accounting for the adaptation to parasitism in nematode-trapping fungi.</title>
        <authorList>
            <person name="Ahren D.G."/>
        </authorList>
    </citation>
    <scope>NUCLEOTIDE SEQUENCE [LARGE SCALE GENOMIC DNA]</scope>
    <source>
        <strain evidence="3">CBS 200.50</strain>
    </source>
</reference>
<dbReference type="AlphaFoldDB" id="S8AJI1"/>
<evidence type="ECO:0000256" key="1">
    <source>
        <dbReference type="SAM" id="MobiDB-lite"/>
    </source>
</evidence>
<feature type="region of interest" description="Disordered" evidence="1">
    <location>
        <begin position="29"/>
        <end position="55"/>
    </location>
</feature>
<feature type="region of interest" description="Disordered" evidence="1">
    <location>
        <begin position="748"/>
        <end position="788"/>
    </location>
</feature>
<evidence type="ECO:0000313" key="2">
    <source>
        <dbReference type="EMBL" id="EPS43074.1"/>
    </source>
</evidence>
<feature type="compositionally biased region" description="Basic and acidic residues" evidence="1">
    <location>
        <begin position="1157"/>
        <end position="1171"/>
    </location>
</feature>
<feature type="region of interest" description="Disordered" evidence="1">
    <location>
        <begin position="967"/>
        <end position="991"/>
    </location>
</feature>
<dbReference type="Proteomes" id="UP000015100">
    <property type="component" value="Unassembled WGS sequence"/>
</dbReference>
<comment type="caution">
    <text evidence="2">The sequence shown here is derived from an EMBL/GenBank/DDBJ whole genome shotgun (WGS) entry which is preliminary data.</text>
</comment>
<feature type="region of interest" description="Disordered" evidence="1">
    <location>
        <begin position="133"/>
        <end position="179"/>
    </location>
</feature>
<feature type="region of interest" description="Disordered" evidence="1">
    <location>
        <begin position="360"/>
        <end position="601"/>
    </location>
</feature>
<name>S8AJI1_DACHA</name>
<feature type="compositionally biased region" description="Polar residues" evidence="1">
    <location>
        <begin position="575"/>
        <end position="601"/>
    </location>
</feature>
<organism evidence="2 3">
    <name type="scientific">Dactylellina haptotyla (strain CBS 200.50)</name>
    <name type="common">Nematode-trapping fungus</name>
    <name type="synonym">Monacrosporium haptotylum</name>
    <dbReference type="NCBI Taxonomy" id="1284197"/>
    <lineage>
        <taxon>Eukaryota</taxon>
        <taxon>Fungi</taxon>
        <taxon>Dikarya</taxon>
        <taxon>Ascomycota</taxon>
        <taxon>Pezizomycotina</taxon>
        <taxon>Orbiliomycetes</taxon>
        <taxon>Orbiliales</taxon>
        <taxon>Orbiliaceae</taxon>
        <taxon>Dactylellina</taxon>
    </lineage>
</organism>
<dbReference type="OrthoDB" id="5346535at2759"/>
<feature type="compositionally biased region" description="Low complexity" evidence="1">
    <location>
        <begin position="134"/>
        <end position="143"/>
    </location>
</feature>
<dbReference type="OMA" id="YWERCYY"/>
<feature type="compositionally biased region" description="Polar residues" evidence="1">
    <location>
        <begin position="394"/>
        <end position="405"/>
    </location>
</feature>
<dbReference type="HOGENOM" id="CLU_273198_0_0_1"/>
<feature type="compositionally biased region" description="Basic and acidic residues" evidence="1">
    <location>
        <begin position="460"/>
        <end position="481"/>
    </location>
</feature>
<feature type="compositionally biased region" description="Polar residues" evidence="1">
    <location>
        <begin position="448"/>
        <end position="459"/>
    </location>
</feature>